<organism evidence="1 2">
    <name type="scientific">Porites lobata</name>
    <dbReference type="NCBI Taxonomy" id="104759"/>
    <lineage>
        <taxon>Eukaryota</taxon>
        <taxon>Metazoa</taxon>
        <taxon>Cnidaria</taxon>
        <taxon>Anthozoa</taxon>
        <taxon>Hexacorallia</taxon>
        <taxon>Scleractinia</taxon>
        <taxon>Fungiina</taxon>
        <taxon>Poritidae</taxon>
        <taxon>Porites</taxon>
    </lineage>
</organism>
<name>A0ABN8QEX6_9CNID</name>
<protein>
    <submittedName>
        <fullName evidence="1">Uncharacterized protein</fullName>
    </submittedName>
</protein>
<feature type="non-terminal residue" evidence="1">
    <location>
        <position position="1"/>
    </location>
</feature>
<feature type="non-terminal residue" evidence="1">
    <location>
        <position position="155"/>
    </location>
</feature>
<sequence>TKDLLFENEQVPASASLADTLNKEPEHISSKDPEELIRKFREDSFFLPEQQQKLISQWCFQNPVRCFNSERYNLNLIKKYFVTHIAQSGDVKVANKTRKNNFPLSLKEYEDCQRVFRERGMKTLADWLHFYNNLAVEPFLDALESTRDFYTGLGI</sequence>
<proteinExistence type="predicted"/>
<gene>
    <name evidence="1" type="ORF">PLOB_00005686</name>
</gene>
<keyword evidence="2" id="KW-1185">Reference proteome</keyword>
<accession>A0ABN8QEX6</accession>
<reference evidence="1 2" key="1">
    <citation type="submission" date="2022-05" db="EMBL/GenBank/DDBJ databases">
        <authorList>
            <consortium name="Genoscope - CEA"/>
            <person name="William W."/>
        </authorList>
    </citation>
    <scope>NUCLEOTIDE SEQUENCE [LARGE SCALE GENOMIC DNA]</scope>
</reference>
<dbReference type="Proteomes" id="UP001159405">
    <property type="component" value="Unassembled WGS sequence"/>
</dbReference>
<dbReference type="EMBL" id="CALNXK010000125">
    <property type="protein sequence ID" value="CAH3163184.1"/>
    <property type="molecule type" value="Genomic_DNA"/>
</dbReference>
<evidence type="ECO:0000313" key="2">
    <source>
        <dbReference type="Proteomes" id="UP001159405"/>
    </source>
</evidence>
<evidence type="ECO:0000313" key="1">
    <source>
        <dbReference type="EMBL" id="CAH3163184.1"/>
    </source>
</evidence>
<comment type="caution">
    <text evidence="1">The sequence shown here is derived from an EMBL/GenBank/DDBJ whole genome shotgun (WGS) entry which is preliminary data.</text>
</comment>